<dbReference type="GO" id="GO:0005524">
    <property type="term" value="F:ATP binding"/>
    <property type="evidence" value="ECO:0007669"/>
    <property type="project" value="UniProtKB-UniRule"/>
</dbReference>
<dbReference type="Proteomes" id="UP000320216">
    <property type="component" value="Chromosome"/>
</dbReference>
<feature type="binding site" evidence="8">
    <location>
        <position position="379"/>
    </location>
    <ligand>
        <name>Zn(2+)</name>
        <dbReference type="ChEBI" id="CHEBI:29105"/>
        <label>1</label>
    </ligand>
</feature>
<feature type="binding site" evidence="8">
    <location>
        <position position="421"/>
    </location>
    <ligand>
        <name>Zn(2+)</name>
        <dbReference type="ChEBI" id="CHEBI:29105"/>
        <label>1</label>
    </ligand>
</feature>
<evidence type="ECO:0000256" key="5">
    <source>
        <dbReference type="ARBA" id="ARBA00022833"/>
    </source>
</evidence>
<feature type="domain" description="Primosomal protein N' 3' DNA-binding" evidence="10">
    <location>
        <begin position="11"/>
        <end position="112"/>
    </location>
</feature>
<comment type="similarity">
    <text evidence="8">Belongs to the helicase family. PriA subfamily.</text>
</comment>
<evidence type="ECO:0000259" key="10">
    <source>
        <dbReference type="Pfam" id="PF17764"/>
    </source>
</evidence>
<dbReference type="GO" id="GO:1990077">
    <property type="term" value="C:primosome complex"/>
    <property type="evidence" value="ECO:0007669"/>
    <property type="project" value="UniProtKB-UniRule"/>
</dbReference>
<keyword evidence="6 8" id="KW-0067">ATP-binding</keyword>
<evidence type="ECO:0000256" key="4">
    <source>
        <dbReference type="ARBA" id="ARBA00022741"/>
    </source>
</evidence>
<dbReference type="KEGG" id="huw:FPZ11_02595"/>
<organism evidence="11 12">
    <name type="scientific">Humibacter ginsenosidimutans</name>
    <dbReference type="NCBI Taxonomy" id="2599293"/>
    <lineage>
        <taxon>Bacteria</taxon>
        <taxon>Bacillati</taxon>
        <taxon>Actinomycetota</taxon>
        <taxon>Actinomycetes</taxon>
        <taxon>Micrococcales</taxon>
        <taxon>Microbacteriaceae</taxon>
        <taxon>Humibacter</taxon>
    </lineage>
</organism>
<feature type="binding site" evidence="8">
    <location>
        <position position="406"/>
    </location>
    <ligand>
        <name>Zn(2+)</name>
        <dbReference type="ChEBI" id="CHEBI:29105"/>
        <label>2</label>
    </ligand>
</feature>
<dbReference type="GO" id="GO:0006270">
    <property type="term" value="P:DNA replication initiation"/>
    <property type="evidence" value="ECO:0007669"/>
    <property type="project" value="TreeGrafter"/>
</dbReference>
<dbReference type="HAMAP" id="MF_00983">
    <property type="entry name" value="PriA"/>
    <property type="match status" value="1"/>
</dbReference>
<gene>
    <name evidence="8" type="primary">priA</name>
    <name evidence="11" type="ORF">FPZ11_02595</name>
</gene>
<dbReference type="InterPro" id="IPR027417">
    <property type="entry name" value="P-loop_NTPase"/>
</dbReference>
<accession>A0A5B8M0P4</accession>
<evidence type="ECO:0000256" key="6">
    <source>
        <dbReference type="ARBA" id="ARBA00022840"/>
    </source>
</evidence>
<sequence length="663" mass="70086">MPEARGPRVARVIVDTPLPQLDRLFDYAIPERLREQAVPGVRVTVPLRSAGRIADGYLVEVADDASFDGELSELDSVVSAAKVLTPEIARLARRIADRSAGSANDVLRLAVPPRMVRVEKAWLAAEHPAAPEEVPVRGVRGYRSALAEAIDTAGRVAVDAVPRLARTTAGEWVGAWAITLAELAARCVASGRSAVIAVPDYRDLDQLQAALRDAVPDHVLARVDAGQSNQDRYRAFLRCLEPSPVVVIGNRSAVYSPAHRLGLIALWDDSDPLHAEPLAPYAHARDVALVRAEDEGCALAFVSHTRSIEVQRLVELGWLTAHSPEPAVTPRVVVTAAQSGEQGPSRVPDGAWRAAKDGIAHGPVLVQVARPGYAPVLACATCRQAARCAKCQGPLGLDRAGAPPSCRWCGAIATGWECSHCGGTAVRLVTRGSARTAEELGRAFPGSRVIVSDGERRVTTIDERPALVVATRGAEPITPGGYRAVLLLDGDRMLARESLNVAEDCLRWWSNAASLAAPGAPVVLVGVAGPLAQALATWRQPAYASTQLADRRALKFPPAVRLASVTGTPKAVGDAVAALVAGTFIDVLGPTPVETRGAGRQGSGHPDAVRAIVRFDYAHGAAVASALRSAVVKAAAKGRKPRGDRGYRPPPTLRVRLDDPEIS</sequence>
<dbReference type="GO" id="GO:0006269">
    <property type="term" value="P:DNA replication, synthesis of primer"/>
    <property type="evidence" value="ECO:0007669"/>
    <property type="project" value="UniProtKB-KW"/>
</dbReference>
<evidence type="ECO:0000256" key="9">
    <source>
        <dbReference type="SAM" id="MobiDB-lite"/>
    </source>
</evidence>
<dbReference type="PANTHER" id="PTHR30580:SF0">
    <property type="entry name" value="PRIMOSOMAL PROTEIN N"/>
    <property type="match status" value="1"/>
</dbReference>
<reference evidence="11 12" key="1">
    <citation type="submission" date="2019-07" db="EMBL/GenBank/DDBJ databases">
        <title>Full genome sequence of Humibacter sp. WJ7-1.</title>
        <authorList>
            <person name="Im W.-T."/>
        </authorList>
    </citation>
    <scope>NUCLEOTIDE SEQUENCE [LARGE SCALE GENOMIC DNA]</scope>
    <source>
        <strain evidence="11 12">WJ7-1</strain>
    </source>
</reference>
<keyword evidence="1 8" id="KW-0639">Primosome</keyword>
<keyword evidence="4 8" id="KW-0547">Nucleotide-binding</keyword>
<dbReference type="AlphaFoldDB" id="A0A5B8M0P4"/>
<evidence type="ECO:0000256" key="8">
    <source>
        <dbReference type="HAMAP-Rule" id="MF_00983"/>
    </source>
</evidence>
<dbReference type="GO" id="GO:0006302">
    <property type="term" value="P:double-strand break repair"/>
    <property type="evidence" value="ECO:0007669"/>
    <property type="project" value="InterPro"/>
</dbReference>
<dbReference type="GO" id="GO:0006310">
    <property type="term" value="P:DNA recombination"/>
    <property type="evidence" value="ECO:0007669"/>
    <property type="project" value="InterPro"/>
</dbReference>
<protein>
    <recommendedName>
        <fullName evidence="8">Probable replication restart protein PriA</fullName>
    </recommendedName>
    <alternativeName>
        <fullName evidence="8">Putative ATP-dependent DNA helicase PriA</fullName>
    </alternativeName>
</protein>
<dbReference type="NCBIfam" id="NF011453">
    <property type="entry name" value="PRK14873.1-3"/>
    <property type="match status" value="1"/>
</dbReference>
<dbReference type="EMBL" id="CP042305">
    <property type="protein sequence ID" value="QDZ13826.1"/>
    <property type="molecule type" value="Genomic_DNA"/>
</dbReference>
<dbReference type="InterPro" id="IPR005259">
    <property type="entry name" value="PriA"/>
</dbReference>
<feature type="binding site" evidence="8">
    <location>
        <position position="391"/>
    </location>
    <ligand>
        <name>Zn(2+)</name>
        <dbReference type="ChEBI" id="CHEBI:29105"/>
        <label>2</label>
    </ligand>
</feature>
<keyword evidence="3 8" id="KW-0479">Metal-binding</keyword>
<dbReference type="RefSeq" id="WP_146318132.1">
    <property type="nucleotide sequence ID" value="NZ_CP042305.1"/>
</dbReference>
<dbReference type="GO" id="GO:0003677">
    <property type="term" value="F:DNA binding"/>
    <property type="evidence" value="ECO:0007669"/>
    <property type="project" value="UniProtKB-UniRule"/>
</dbReference>
<evidence type="ECO:0000313" key="11">
    <source>
        <dbReference type="EMBL" id="QDZ13826.1"/>
    </source>
</evidence>
<dbReference type="GO" id="GO:0008270">
    <property type="term" value="F:zinc ion binding"/>
    <property type="evidence" value="ECO:0007669"/>
    <property type="project" value="UniProtKB-UniRule"/>
</dbReference>
<dbReference type="GO" id="GO:0043138">
    <property type="term" value="F:3'-5' DNA helicase activity"/>
    <property type="evidence" value="ECO:0007669"/>
    <property type="project" value="TreeGrafter"/>
</dbReference>
<keyword evidence="5 8" id="KW-0862">Zinc</keyword>
<comment type="cofactor">
    <cofactor evidence="8">
        <name>Zn(2+)</name>
        <dbReference type="ChEBI" id="CHEBI:29105"/>
    </cofactor>
    <text evidence="8">Binds 2 zinc ions per subunit.</text>
</comment>
<name>A0A5B8M0P4_9MICO</name>
<feature type="binding site" evidence="8">
    <location>
        <position position="382"/>
    </location>
    <ligand>
        <name>Zn(2+)</name>
        <dbReference type="ChEBI" id="CHEBI:29105"/>
        <label>1</label>
    </ligand>
</feature>
<dbReference type="Pfam" id="PF17764">
    <property type="entry name" value="PriA_3primeBD"/>
    <property type="match status" value="1"/>
</dbReference>
<dbReference type="OrthoDB" id="3177118at2"/>
<feature type="region of interest" description="Disordered" evidence="9">
    <location>
        <begin position="634"/>
        <end position="663"/>
    </location>
</feature>
<feature type="binding site" evidence="8">
    <location>
        <position position="409"/>
    </location>
    <ligand>
        <name>Zn(2+)</name>
        <dbReference type="ChEBI" id="CHEBI:29105"/>
        <label>2</label>
    </ligand>
</feature>
<evidence type="ECO:0000313" key="12">
    <source>
        <dbReference type="Proteomes" id="UP000320216"/>
    </source>
</evidence>
<dbReference type="Gene3D" id="3.40.50.300">
    <property type="entry name" value="P-loop containing nucleotide triphosphate hydrolases"/>
    <property type="match status" value="1"/>
</dbReference>
<comment type="function">
    <text evidence="8">Initiates the restart of stalled replication forks, which reloads the replicative helicase on sites other than the origin of replication. Recognizes and binds to abandoned replication forks and remodels them to uncover a helicase loading site. Promotes assembly of the primosome at these replication forks.</text>
</comment>
<keyword evidence="12" id="KW-1185">Reference proteome</keyword>
<evidence type="ECO:0000256" key="1">
    <source>
        <dbReference type="ARBA" id="ARBA00022515"/>
    </source>
</evidence>
<keyword evidence="7 8" id="KW-0238">DNA-binding</keyword>
<proteinExistence type="inferred from homology"/>
<dbReference type="InterPro" id="IPR041222">
    <property type="entry name" value="PriA_3primeBD"/>
</dbReference>
<keyword evidence="2 8" id="KW-0235">DNA replication</keyword>
<comment type="subunit">
    <text evidence="8">Component of the replication restart primosome.</text>
</comment>
<evidence type="ECO:0000256" key="2">
    <source>
        <dbReference type="ARBA" id="ARBA00022705"/>
    </source>
</evidence>
<evidence type="ECO:0000256" key="7">
    <source>
        <dbReference type="ARBA" id="ARBA00023125"/>
    </source>
</evidence>
<evidence type="ECO:0000256" key="3">
    <source>
        <dbReference type="ARBA" id="ARBA00022723"/>
    </source>
</evidence>
<feature type="binding site" evidence="8">
    <location>
        <position position="388"/>
    </location>
    <ligand>
        <name>Zn(2+)</name>
        <dbReference type="ChEBI" id="CHEBI:29105"/>
        <label>2</label>
    </ligand>
</feature>
<dbReference type="PANTHER" id="PTHR30580">
    <property type="entry name" value="PRIMOSOMAL PROTEIN N"/>
    <property type="match status" value="1"/>
</dbReference>
<feature type="binding site" evidence="8">
    <location>
        <position position="418"/>
    </location>
    <ligand>
        <name>Zn(2+)</name>
        <dbReference type="ChEBI" id="CHEBI:29105"/>
        <label>1</label>
    </ligand>
</feature>
<dbReference type="Gene3D" id="3.40.1440.60">
    <property type="entry name" value="PriA, 3(prime) DNA-binding domain"/>
    <property type="match status" value="1"/>
</dbReference>
<comment type="caution">
    <text evidence="8">As this protein does not have any detectable helicase domains, it probably does not have helicase activity.</text>
</comment>
<dbReference type="InterPro" id="IPR042115">
    <property type="entry name" value="PriA_3primeBD_sf"/>
</dbReference>